<organism evidence="1 2">
    <name type="scientific">Macroventuria anomochaeta</name>
    <dbReference type="NCBI Taxonomy" id="301207"/>
    <lineage>
        <taxon>Eukaryota</taxon>
        <taxon>Fungi</taxon>
        <taxon>Dikarya</taxon>
        <taxon>Ascomycota</taxon>
        <taxon>Pezizomycotina</taxon>
        <taxon>Dothideomycetes</taxon>
        <taxon>Pleosporomycetidae</taxon>
        <taxon>Pleosporales</taxon>
        <taxon>Pleosporineae</taxon>
        <taxon>Didymellaceae</taxon>
        <taxon>Macroventuria</taxon>
    </lineage>
</organism>
<comment type="caution">
    <text evidence="1">The sequence shown here is derived from an EMBL/GenBank/DDBJ whole genome shotgun (WGS) entry which is preliminary data.</text>
</comment>
<dbReference type="EMBL" id="MU006730">
    <property type="protein sequence ID" value="KAF2624524.1"/>
    <property type="molecule type" value="Genomic_DNA"/>
</dbReference>
<evidence type="ECO:0000313" key="2">
    <source>
        <dbReference type="Proteomes" id="UP000799754"/>
    </source>
</evidence>
<reference evidence="1" key="1">
    <citation type="journal article" date="2020" name="Stud. Mycol.">
        <title>101 Dothideomycetes genomes: a test case for predicting lifestyles and emergence of pathogens.</title>
        <authorList>
            <person name="Haridas S."/>
            <person name="Albert R."/>
            <person name="Binder M."/>
            <person name="Bloem J."/>
            <person name="Labutti K."/>
            <person name="Salamov A."/>
            <person name="Andreopoulos B."/>
            <person name="Baker S."/>
            <person name="Barry K."/>
            <person name="Bills G."/>
            <person name="Bluhm B."/>
            <person name="Cannon C."/>
            <person name="Castanera R."/>
            <person name="Culley D."/>
            <person name="Daum C."/>
            <person name="Ezra D."/>
            <person name="Gonzalez J."/>
            <person name="Henrissat B."/>
            <person name="Kuo A."/>
            <person name="Liang C."/>
            <person name="Lipzen A."/>
            <person name="Lutzoni F."/>
            <person name="Magnuson J."/>
            <person name="Mondo S."/>
            <person name="Nolan M."/>
            <person name="Ohm R."/>
            <person name="Pangilinan J."/>
            <person name="Park H.-J."/>
            <person name="Ramirez L."/>
            <person name="Alfaro M."/>
            <person name="Sun H."/>
            <person name="Tritt A."/>
            <person name="Yoshinaga Y."/>
            <person name="Zwiers L.-H."/>
            <person name="Turgeon B."/>
            <person name="Goodwin S."/>
            <person name="Spatafora J."/>
            <person name="Crous P."/>
            <person name="Grigoriev I."/>
        </authorList>
    </citation>
    <scope>NUCLEOTIDE SEQUENCE</scope>
    <source>
        <strain evidence="1">CBS 525.71</strain>
    </source>
</reference>
<keyword evidence="2" id="KW-1185">Reference proteome</keyword>
<dbReference type="Proteomes" id="UP000799754">
    <property type="component" value="Unassembled WGS sequence"/>
</dbReference>
<name>A0ACB6RTQ5_9PLEO</name>
<gene>
    <name evidence="1" type="ORF">BU25DRAFT_154923</name>
</gene>
<evidence type="ECO:0000313" key="1">
    <source>
        <dbReference type="EMBL" id="KAF2624524.1"/>
    </source>
</evidence>
<protein>
    <submittedName>
        <fullName evidence="1">Uncharacterized protein</fullName>
    </submittedName>
</protein>
<sequence length="127" mass="14596">MVHVTVYITFRTQRLERSPFCIAAGPRQFISTRNRHGCEMVSIILFAILLYVLYLKVAHMVLQARFNIASRQPQDVGQSSSVRFGGKIDIGTLMAIECLRYYGAEYFFLVGLVMSVALVRDQRLFWL</sequence>
<accession>A0ACB6RTQ5</accession>
<proteinExistence type="predicted"/>